<proteinExistence type="predicted"/>
<dbReference type="EMBL" id="JARKIE010000195">
    <property type="protein sequence ID" value="KAJ7668227.1"/>
    <property type="molecule type" value="Genomic_DNA"/>
</dbReference>
<evidence type="ECO:0000313" key="2">
    <source>
        <dbReference type="Proteomes" id="UP001221757"/>
    </source>
</evidence>
<sequence>MALVQVLKTIFIQALKPSRPREHLKHRKHICSSCPATTASLPLPSVKSPRWSSPTASLFPQLRPSFTILFLLYL</sequence>
<keyword evidence="2" id="KW-1185">Reference proteome</keyword>
<dbReference type="Proteomes" id="UP001221757">
    <property type="component" value="Unassembled WGS sequence"/>
</dbReference>
<organism evidence="1 2">
    <name type="scientific">Mycena rosella</name>
    <name type="common">Pink bonnet</name>
    <name type="synonym">Agaricus rosellus</name>
    <dbReference type="NCBI Taxonomy" id="1033263"/>
    <lineage>
        <taxon>Eukaryota</taxon>
        <taxon>Fungi</taxon>
        <taxon>Dikarya</taxon>
        <taxon>Basidiomycota</taxon>
        <taxon>Agaricomycotina</taxon>
        <taxon>Agaricomycetes</taxon>
        <taxon>Agaricomycetidae</taxon>
        <taxon>Agaricales</taxon>
        <taxon>Marasmiineae</taxon>
        <taxon>Mycenaceae</taxon>
        <taxon>Mycena</taxon>
    </lineage>
</organism>
<comment type="caution">
    <text evidence="1">The sequence shown here is derived from an EMBL/GenBank/DDBJ whole genome shotgun (WGS) entry which is preliminary data.</text>
</comment>
<name>A0AAD7D100_MYCRO</name>
<dbReference type="AlphaFoldDB" id="A0AAD7D100"/>
<reference evidence="1" key="1">
    <citation type="submission" date="2023-03" db="EMBL/GenBank/DDBJ databases">
        <title>Massive genome expansion in bonnet fungi (Mycena s.s.) driven by repeated elements and novel gene families across ecological guilds.</title>
        <authorList>
            <consortium name="Lawrence Berkeley National Laboratory"/>
            <person name="Harder C.B."/>
            <person name="Miyauchi S."/>
            <person name="Viragh M."/>
            <person name="Kuo A."/>
            <person name="Thoen E."/>
            <person name="Andreopoulos B."/>
            <person name="Lu D."/>
            <person name="Skrede I."/>
            <person name="Drula E."/>
            <person name="Henrissat B."/>
            <person name="Morin E."/>
            <person name="Kohler A."/>
            <person name="Barry K."/>
            <person name="LaButti K."/>
            <person name="Morin E."/>
            <person name="Salamov A."/>
            <person name="Lipzen A."/>
            <person name="Mereny Z."/>
            <person name="Hegedus B."/>
            <person name="Baldrian P."/>
            <person name="Stursova M."/>
            <person name="Weitz H."/>
            <person name="Taylor A."/>
            <person name="Grigoriev I.V."/>
            <person name="Nagy L.G."/>
            <person name="Martin F."/>
            <person name="Kauserud H."/>
        </authorList>
    </citation>
    <scope>NUCLEOTIDE SEQUENCE</scope>
    <source>
        <strain evidence="1">CBHHK067</strain>
    </source>
</reference>
<protein>
    <submittedName>
        <fullName evidence="1">Uncharacterized protein</fullName>
    </submittedName>
</protein>
<gene>
    <name evidence="1" type="ORF">B0H17DRAFT_1087939</name>
</gene>
<accession>A0AAD7D100</accession>
<evidence type="ECO:0000313" key="1">
    <source>
        <dbReference type="EMBL" id="KAJ7668227.1"/>
    </source>
</evidence>